<feature type="transmembrane region" description="Helical" evidence="11">
    <location>
        <begin position="468"/>
        <end position="486"/>
    </location>
</feature>
<keyword evidence="3 11" id="KW-0812">Transmembrane</keyword>
<dbReference type="Pfam" id="PF03547">
    <property type="entry name" value="Mem_trans"/>
    <property type="match status" value="1"/>
</dbReference>
<evidence type="ECO:0000256" key="8">
    <source>
        <dbReference type="ARBA" id="ARBA00025100"/>
    </source>
</evidence>
<dbReference type="GO" id="GO:0009734">
    <property type="term" value="P:auxin-activated signaling pathway"/>
    <property type="evidence" value="ECO:0007669"/>
    <property type="project" value="UniProtKB-KW"/>
</dbReference>
<feature type="compositionally biased region" description="Basic and acidic residues" evidence="10">
    <location>
        <begin position="326"/>
        <end position="338"/>
    </location>
</feature>
<gene>
    <name evidence="12" type="primary">PILS1_4</name>
    <name evidence="12" type="ORF">CK203_043155</name>
</gene>
<evidence type="ECO:0000256" key="11">
    <source>
        <dbReference type="SAM" id="Phobius"/>
    </source>
</evidence>
<feature type="transmembrane region" description="Helical" evidence="11">
    <location>
        <begin position="498"/>
        <end position="519"/>
    </location>
</feature>
<dbReference type="InterPro" id="IPR004776">
    <property type="entry name" value="Mem_transp_PIN-like"/>
</dbReference>
<dbReference type="EMBL" id="QGNW01000289">
    <property type="protein sequence ID" value="RVW78895.1"/>
    <property type="molecule type" value="Genomic_DNA"/>
</dbReference>
<evidence type="ECO:0000256" key="5">
    <source>
        <dbReference type="ARBA" id="ARBA00022989"/>
    </source>
</evidence>
<keyword evidence="4" id="KW-0256">Endoplasmic reticulum</keyword>
<dbReference type="GO" id="GO:0005789">
    <property type="term" value="C:endoplasmic reticulum membrane"/>
    <property type="evidence" value="ECO:0007669"/>
    <property type="project" value="UniProtKB-SubCell"/>
</dbReference>
<reference evidence="12 13" key="1">
    <citation type="journal article" date="2018" name="PLoS Genet.">
        <title>Population sequencing reveals clonal diversity and ancestral inbreeding in the grapevine cultivar Chardonnay.</title>
        <authorList>
            <person name="Roach M.J."/>
            <person name="Johnson D.L."/>
            <person name="Bohlmann J."/>
            <person name="van Vuuren H.J."/>
            <person name="Jones S.J."/>
            <person name="Pretorius I.S."/>
            <person name="Schmidt S.A."/>
            <person name="Borneman A.R."/>
        </authorList>
    </citation>
    <scope>NUCLEOTIDE SEQUENCE [LARGE SCALE GENOMIC DNA]</scope>
    <source>
        <strain evidence="13">cv. Chardonnay</strain>
        <tissue evidence="12">Leaf</tissue>
    </source>
</reference>
<evidence type="ECO:0000256" key="3">
    <source>
        <dbReference type="ARBA" id="ARBA00022692"/>
    </source>
</evidence>
<feature type="transmembrane region" description="Helical" evidence="11">
    <location>
        <begin position="208"/>
        <end position="229"/>
    </location>
</feature>
<dbReference type="GO" id="GO:0080162">
    <property type="term" value="P:endoplasmic reticulum to cytosol auxin transport"/>
    <property type="evidence" value="ECO:0007669"/>
    <property type="project" value="InterPro"/>
</dbReference>
<feature type="transmembrane region" description="Helical" evidence="11">
    <location>
        <begin position="6"/>
        <end position="29"/>
    </location>
</feature>
<evidence type="ECO:0000256" key="6">
    <source>
        <dbReference type="ARBA" id="ARBA00023136"/>
    </source>
</evidence>
<name>A0A438H325_VITVI</name>
<keyword evidence="7" id="KW-0927">Auxin signaling pathway</keyword>
<proteinExistence type="inferred from homology"/>
<evidence type="ECO:0000256" key="4">
    <source>
        <dbReference type="ARBA" id="ARBA00022824"/>
    </source>
</evidence>
<organism evidence="12 13">
    <name type="scientific">Vitis vinifera</name>
    <name type="common">Grape</name>
    <dbReference type="NCBI Taxonomy" id="29760"/>
    <lineage>
        <taxon>Eukaryota</taxon>
        <taxon>Viridiplantae</taxon>
        <taxon>Streptophyta</taxon>
        <taxon>Embryophyta</taxon>
        <taxon>Tracheophyta</taxon>
        <taxon>Spermatophyta</taxon>
        <taxon>Magnoliopsida</taxon>
        <taxon>eudicotyledons</taxon>
        <taxon>Gunneridae</taxon>
        <taxon>Pentapetalae</taxon>
        <taxon>rosids</taxon>
        <taxon>Vitales</taxon>
        <taxon>Vitaceae</taxon>
        <taxon>Viteae</taxon>
        <taxon>Vitis</taxon>
    </lineage>
</organism>
<evidence type="ECO:0000313" key="12">
    <source>
        <dbReference type="EMBL" id="RVW78895.1"/>
    </source>
</evidence>
<feature type="region of interest" description="Disordered" evidence="10">
    <location>
        <begin position="307"/>
        <end position="338"/>
    </location>
</feature>
<feature type="transmembrane region" description="Helical" evidence="11">
    <location>
        <begin position="398"/>
        <end position="417"/>
    </location>
</feature>
<feature type="transmembrane region" description="Helical" evidence="11">
    <location>
        <begin position="424"/>
        <end position="448"/>
    </location>
</feature>
<dbReference type="InterPro" id="IPR045033">
    <property type="entry name" value="PILS1/3/4/5/7"/>
</dbReference>
<keyword evidence="6 11" id="KW-0472">Membrane</keyword>
<protein>
    <submittedName>
        <fullName evidence="12">Protein PIN-likeS 1</fullName>
    </submittedName>
</protein>
<accession>A0A438H325</accession>
<feature type="transmembrane region" description="Helical" evidence="11">
    <location>
        <begin position="175"/>
        <end position="196"/>
    </location>
</feature>
<sequence length="520" mass="56888">MGFWSLFVTALMPILKVLVVTGIGLFIALERIDLLGPTARHHLNTFWGRSSLYGGRILDDEEKKGAVSSVDQDGDDDPVWSLSSGPFPDEVAAEYIAILESSYMYSGMNISFVNCVGRRLLRSWTSHGLPLPFEQDLKMKSMHLHTLLVFYIFYPALVASNLADTVTASSLATMWFMPVNILLTFIIGSALGWILIKITRPPQHLHALILGCCSAGNMGNLFFIIIPAICEESDNPFGSSDCSTDGDAYASLSSALGAIGVWTYVYMIMRMSATKCKGEINLCNSTTSVRTSREALEISSDCCTEALLPPRDSPRSGNWSDEEELPHDGSEEKSEVPFSEKIKQKVQIFMEKTNFKQVFTPSTIGVIFGFFIGLIPPIRKLIIGDSAPLRVIESSATLLGEAAIPSTTLIMGANLLSGLKGSDVSIVVILGIVAVRYIFLPLLGVVVVKAATHFGLVGSNLLFQFVLMLQYAVPPAMGTGVICQLFQFGQRECSVIMLWTYAVAGFTLTLWSTFFMWLVS</sequence>
<comment type="caution">
    <text evidence="12">The sequence shown here is derived from an EMBL/GenBank/DDBJ whole genome shotgun (WGS) entry which is preliminary data.</text>
</comment>
<dbReference type="PANTHER" id="PTHR31651">
    <property type="match status" value="1"/>
</dbReference>
<dbReference type="PANTHER" id="PTHR31651:SF6">
    <property type="entry name" value="PROTEIN PIN-LIKES 1-LIKE"/>
    <property type="match status" value="1"/>
</dbReference>
<comment type="similarity">
    <text evidence="9">Belongs to the auxin efflux carrier (TC 2.A.69.2) family.</text>
</comment>
<keyword evidence="5 11" id="KW-1133">Transmembrane helix</keyword>
<keyword evidence="2" id="KW-0813">Transport</keyword>
<evidence type="ECO:0000313" key="13">
    <source>
        <dbReference type="Proteomes" id="UP000288805"/>
    </source>
</evidence>
<feature type="transmembrane region" description="Helical" evidence="11">
    <location>
        <begin position="249"/>
        <end position="269"/>
    </location>
</feature>
<dbReference type="AlphaFoldDB" id="A0A438H325"/>
<evidence type="ECO:0000256" key="2">
    <source>
        <dbReference type="ARBA" id="ARBA00022448"/>
    </source>
</evidence>
<evidence type="ECO:0000256" key="10">
    <source>
        <dbReference type="SAM" id="MobiDB-lite"/>
    </source>
</evidence>
<evidence type="ECO:0000256" key="7">
    <source>
        <dbReference type="ARBA" id="ARBA00023294"/>
    </source>
</evidence>
<evidence type="ECO:0000256" key="9">
    <source>
        <dbReference type="ARBA" id="ARBA00025752"/>
    </source>
</evidence>
<feature type="transmembrane region" description="Helical" evidence="11">
    <location>
        <begin position="358"/>
        <end position="378"/>
    </location>
</feature>
<feature type="transmembrane region" description="Helical" evidence="11">
    <location>
        <begin position="144"/>
        <end position="163"/>
    </location>
</feature>
<comment type="subcellular location">
    <subcellularLocation>
        <location evidence="1">Endoplasmic reticulum membrane</location>
        <topology evidence="1">Multi-pass membrane protein</topology>
    </subcellularLocation>
</comment>
<comment type="function">
    <text evidence="8">Involved in cellular auxin homeostasis by regulating auxin metabolism. Regulates intracellular auxin accumulation at the endoplasmic reticulum and thus auxin availability for nuclear auxin signaling.</text>
</comment>
<evidence type="ECO:0000256" key="1">
    <source>
        <dbReference type="ARBA" id="ARBA00004477"/>
    </source>
</evidence>
<dbReference type="Proteomes" id="UP000288805">
    <property type="component" value="Unassembled WGS sequence"/>
</dbReference>